<evidence type="ECO:0000313" key="3">
    <source>
        <dbReference type="EMBL" id="QEU83841.1"/>
    </source>
</evidence>
<protein>
    <submittedName>
        <fullName evidence="3">Polynucleotide adenyltransferase</fullName>
    </submittedName>
</protein>
<dbReference type="Gene3D" id="3.90.1140.10">
    <property type="entry name" value="Cyclic phosphodiesterase"/>
    <property type="match status" value="1"/>
</dbReference>
<dbReference type="InterPro" id="IPR040459">
    <property type="entry name" value="MJ1316"/>
</dbReference>
<feature type="region of interest" description="Disordered" evidence="1">
    <location>
        <begin position="279"/>
        <end position="304"/>
    </location>
</feature>
<feature type="domain" description="MJ1316 RNA cyclic group end recognition" evidence="2">
    <location>
        <begin position="1"/>
        <end position="65"/>
    </location>
</feature>
<sequence length="304" mass="33757">MRTSDEIYHRVRWDPRFDPARFVLGIRQRGGGLERIPLPSFVPGGDIPWHRVVFIEADGELVWDRVTGVDRIDASGAGRVQPPQANPVFDTSPGGGEPADVLDVPPTARTAVAWIPPAELWPPLQDIRRDHDPQIHRWPPHVNVLFGFVPESHFERAAPLLAAATADAPVFTARLDGVRTFRHRAYSTVWLDPTAAGRAPWADLHHLLQQRFPRCRGPAKIFVPHLSLGRTRDPGRVTLECATRLDAMTATVWELVLLSRSGDGPMRPRATIALRTGEVRRLPGPGPEAPGPEDTAWLSQITDR</sequence>
<feature type="region of interest" description="Disordered" evidence="1">
    <location>
        <begin position="75"/>
        <end position="97"/>
    </location>
</feature>
<keyword evidence="4" id="KW-1185">Reference proteome</keyword>
<organism evidence="3 4">
    <name type="scientific">Streptomyces viridosporus T7A</name>
    <dbReference type="NCBI Taxonomy" id="665577"/>
    <lineage>
        <taxon>Bacteria</taxon>
        <taxon>Bacillati</taxon>
        <taxon>Actinomycetota</taxon>
        <taxon>Actinomycetes</taxon>
        <taxon>Kitasatosporales</taxon>
        <taxon>Streptomycetaceae</taxon>
        <taxon>Streptomyces</taxon>
    </lineage>
</organism>
<reference evidence="3 4" key="1">
    <citation type="submission" date="2017-09" db="EMBL/GenBank/DDBJ databases">
        <authorList>
            <person name="Lee N."/>
            <person name="Cho B.-K."/>
        </authorList>
    </citation>
    <scope>NUCLEOTIDE SEQUENCE [LARGE SCALE GENOMIC DNA]</scope>
    <source>
        <strain evidence="3 4">ATCC 39115</strain>
    </source>
</reference>
<evidence type="ECO:0000259" key="2">
    <source>
        <dbReference type="Pfam" id="PF04457"/>
    </source>
</evidence>
<dbReference type="RefSeq" id="WP_016827900.1">
    <property type="nucleotide sequence ID" value="NZ_CP023700.1"/>
</dbReference>
<dbReference type="InterPro" id="IPR009097">
    <property type="entry name" value="Cyclic_Pdiesterase"/>
</dbReference>
<proteinExistence type="predicted"/>
<dbReference type="SUPFAM" id="SSF55144">
    <property type="entry name" value="LigT-like"/>
    <property type="match status" value="1"/>
</dbReference>
<name>A0ABX6A7W3_STRVD</name>
<dbReference type="Proteomes" id="UP000327143">
    <property type="component" value="Chromosome"/>
</dbReference>
<accession>A0ABX6A7W3</accession>
<gene>
    <name evidence="3" type="ORF">CP969_03395</name>
</gene>
<dbReference type="Pfam" id="PF13563">
    <property type="entry name" value="2_5_RNA_ligase2"/>
    <property type="match status" value="1"/>
</dbReference>
<evidence type="ECO:0000313" key="4">
    <source>
        <dbReference type="Proteomes" id="UP000327143"/>
    </source>
</evidence>
<dbReference type="Pfam" id="PF04457">
    <property type="entry name" value="MJ1316"/>
    <property type="match status" value="1"/>
</dbReference>
<dbReference type="PANTHER" id="PTHR37474:SF1">
    <property type="entry name" value="2'-5' RNA LIGASE FAMILY PROTEIN"/>
    <property type="match status" value="1"/>
</dbReference>
<dbReference type="EMBL" id="CP023700">
    <property type="protein sequence ID" value="QEU83841.1"/>
    <property type="molecule type" value="Genomic_DNA"/>
</dbReference>
<dbReference type="PANTHER" id="PTHR37474">
    <property type="entry name" value="RNA LIGASE/CYCLIC NUCLEOTIDE PHOSPHODIESTERASE"/>
    <property type="match status" value="1"/>
</dbReference>
<evidence type="ECO:0000256" key="1">
    <source>
        <dbReference type="SAM" id="MobiDB-lite"/>
    </source>
</evidence>